<name>A0ABX5RNE5_9BURK</name>
<gene>
    <name evidence="3" type="ORF">EYF70_00510</name>
</gene>
<sequence>MAASKSRARKSSFAARRRSRCMATMSTSTRRADMAALPDFPSLRFRNDTDFDALHFDTLDQHDVPFHVIAAKTGYTLGPCGSDGLATLVPLDSPAPLHQQDRHYDDDVDCSVRAESDLAPYKPRCDVIVVGDACAPGGRAAASFPVALRVQYPDQPLPAPEPPRPLNPFQPVSPAAQQRWRAQAEQAARQVVPGRRLIDKVLQVTGSRQLRRRTKALGLLRPATLGAIGSSPWKLTQPAPALRVPVRYEVAQGGQVIVEGNSAAAERVPQRWRLSAAQQAQYGHMEVAPAAHDACQANPAGRGFAPAWYLDAANPASLPAPQVGYPGAPFTADLFWAACRGKAGLTPAGFGFVGRAWLPRRELAGTVDGNAAWDADDVPRLPPDFDFAYWNGAPADQQCDHLTGKERFTLVNMLPHDAPSVRIDGDGNSVLAFTLPAQALFALAAGEDGAVAAMPLAIDTVLIDTLAGTVELTWRLCLVADGRFADARLLHAHTPEQLDRLALWNEPADTAGDTQPAVPA</sequence>
<feature type="region of interest" description="Disordered" evidence="1">
    <location>
        <begin position="1"/>
        <end position="20"/>
    </location>
</feature>
<evidence type="ECO:0000256" key="1">
    <source>
        <dbReference type="SAM" id="MobiDB-lite"/>
    </source>
</evidence>
<dbReference type="Pfam" id="PF09937">
    <property type="entry name" value="DUF2169"/>
    <property type="match status" value="1"/>
</dbReference>
<dbReference type="InterPro" id="IPR018683">
    <property type="entry name" value="DUF2169"/>
</dbReference>
<evidence type="ECO:0000313" key="3">
    <source>
        <dbReference type="EMBL" id="QBH99485.1"/>
    </source>
</evidence>
<organism evidence="3 4">
    <name type="scientific">Pseudoduganella albidiflava</name>
    <dbReference type="NCBI Taxonomy" id="321983"/>
    <lineage>
        <taxon>Bacteria</taxon>
        <taxon>Pseudomonadati</taxon>
        <taxon>Pseudomonadota</taxon>
        <taxon>Betaproteobacteria</taxon>
        <taxon>Burkholderiales</taxon>
        <taxon>Oxalobacteraceae</taxon>
        <taxon>Telluria group</taxon>
        <taxon>Pseudoduganella</taxon>
    </lineage>
</organism>
<protein>
    <submittedName>
        <fullName evidence="3">DUF2169 domain-containing protein</fullName>
    </submittedName>
</protein>
<reference evidence="3 4" key="1">
    <citation type="submission" date="2019-02" db="EMBL/GenBank/DDBJ databases">
        <title>Draft Genome Sequences of Six Type Strains of the Genus Massilia.</title>
        <authorList>
            <person name="Miess H."/>
            <person name="Frediansyhah A."/>
            <person name="Gross H."/>
        </authorList>
    </citation>
    <scope>NUCLEOTIDE SEQUENCE [LARGE SCALE GENOMIC DNA]</scope>
    <source>
        <strain evidence="3 4">DSM 17472</strain>
    </source>
</reference>
<accession>A0ABX5RNE5</accession>
<feature type="domain" description="DUF2169" evidence="2">
    <location>
        <begin position="67"/>
        <end position="475"/>
    </location>
</feature>
<keyword evidence="4" id="KW-1185">Reference proteome</keyword>
<evidence type="ECO:0000259" key="2">
    <source>
        <dbReference type="Pfam" id="PF09937"/>
    </source>
</evidence>
<evidence type="ECO:0000313" key="4">
    <source>
        <dbReference type="Proteomes" id="UP000292307"/>
    </source>
</evidence>
<dbReference type="Proteomes" id="UP000292307">
    <property type="component" value="Chromosome"/>
</dbReference>
<dbReference type="EMBL" id="CP036401">
    <property type="protein sequence ID" value="QBH99485.1"/>
    <property type="molecule type" value="Genomic_DNA"/>
</dbReference>
<proteinExistence type="predicted"/>